<dbReference type="EnsemblMetazoa" id="AALFPA23_024541.R36586">
    <property type="protein sequence ID" value="AALFPA23_024541.P36586"/>
    <property type="gene ID" value="AALFPA23_024541"/>
</dbReference>
<keyword evidence="2" id="KW-1185">Reference proteome</keyword>
<evidence type="ECO:0000313" key="2">
    <source>
        <dbReference type="Proteomes" id="UP000069940"/>
    </source>
</evidence>
<dbReference type="GeneID" id="134287267"/>
<evidence type="ECO:0000313" key="1">
    <source>
        <dbReference type="EnsemblMetazoa" id="AALFPA23_024541.P36586"/>
    </source>
</evidence>
<proteinExistence type="predicted"/>
<dbReference type="RefSeq" id="XP_062704909.1">
    <property type="nucleotide sequence ID" value="XM_062848925.1"/>
</dbReference>
<reference evidence="2" key="1">
    <citation type="journal article" date="2015" name="Proc. Natl. Acad. Sci. U.S.A.">
        <title>Genome sequence of the Asian Tiger mosquito, Aedes albopictus, reveals insights into its biology, genetics, and evolution.</title>
        <authorList>
            <person name="Chen X.G."/>
            <person name="Jiang X."/>
            <person name="Gu J."/>
            <person name="Xu M."/>
            <person name="Wu Y."/>
            <person name="Deng Y."/>
            <person name="Zhang C."/>
            <person name="Bonizzoni M."/>
            <person name="Dermauw W."/>
            <person name="Vontas J."/>
            <person name="Armbruster P."/>
            <person name="Huang X."/>
            <person name="Yang Y."/>
            <person name="Zhang H."/>
            <person name="He W."/>
            <person name="Peng H."/>
            <person name="Liu Y."/>
            <person name="Wu K."/>
            <person name="Chen J."/>
            <person name="Lirakis M."/>
            <person name="Topalis P."/>
            <person name="Van Leeuwen T."/>
            <person name="Hall A.B."/>
            <person name="Jiang X."/>
            <person name="Thorpe C."/>
            <person name="Mueller R.L."/>
            <person name="Sun C."/>
            <person name="Waterhouse R.M."/>
            <person name="Yan G."/>
            <person name="Tu Z.J."/>
            <person name="Fang X."/>
            <person name="James A.A."/>
        </authorList>
    </citation>
    <scope>NUCLEOTIDE SEQUENCE [LARGE SCALE GENOMIC DNA]</scope>
    <source>
        <strain evidence="2">Foshan</strain>
    </source>
</reference>
<organism evidence="1 2">
    <name type="scientific">Aedes albopictus</name>
    <name type="common">Asian tiger mosquito</name>
    <name type="synonym">Stegomyia albopicta</name>
    <dbReference type="NCBI Taxonomy" id="7160"/>
    <lineage>
        <taxon>Eukaryota</taxon>
        <taxon>Metazoa</taxon>
        <taxon>Ecdysozoa</taxon>
        <taxon>Arthropoda</taxon>
        <taxon>Hexapoda</taxon>
        <taxon>Insecta</taxon>
        <taxon>Pterygota</taxon>
        <taxon>Neoptera</taxon>
        <taxon>Endopterygota</taxon>
        <taxon>Diptera</taxon>
        <taxon>Nematocera</taxon>
        <taxon>Culicoidea</taxon>
        <taxon>Culicidae</taxon>
        <taxon>Culicinae</taxon>
        <taxon>Aedini</taxon>
        <taxon>Aedes</taxon>
        <taxon>Stegomyia</taxon>
    </lineage>
</organism>
<sequence length="160" mass="18916">MDLFSRVKYKTLKTTLQLRSKYVSVKGCKFLVEFKGTRFSFIYRYSPNKPRLFIIIMATKRTEQSYFIDLKRSIISIQKDVAFLKKCQKEKLTPVSHRIKVKKHIPPSVTRKAEAEYIADTIKRHYAKLDKLTLKCYSLHLKLANEYPEGFPLFLTKIFP</sequence>
<name>A0ABM2A543_AEDAL</name>
<protein>
    <submittedName>
        <fullName evidence="1">Uncharacterized protein</fullName>
    </submittedName>
</protein>
<reference evidence="1" key="2">
    <citation type="submission" date="2025-05" db="UniProtKB">
        <authorList>
            <consortium name="EnsemblMetazoa"/>
        </authorList>
    </citation>
    <scope>IDENTIFICATION</scope>
    <source>
        <strain evidence="1">Foshan</strain>
    </source>
</reference>
<accession>A0ABM2A543</accession>
<dbReference type="Proteomes" id="UP000069940">
    <property type="component" value="Unassembled WGS sequence"/>
</dbReference>